<dbReference type="InParanoid" id="E3N236"/>
<evidence type="ECO:0000313" key="1">
    <source>
        <dbReference type="EMBL" id="EFO84046.1"/>
    </source>
</evidence>
<dbReference type="PANTHER" id="PTHR31379:SF1">
    <property type="entry name" value="F-BOX C PROTEIN-RELATED"/>
    <property type="match status" value="1"/>
</dbReference>
<dbReference type="AlphaFoldDB" id="E3N236"/>
<accession>E3N236</accession>
<dbReference type="eggNOG" id="ENOG502RT94">
    <property type="taxonomic scope" value="Eukaryota"/>
</dbReference>
<evidence type="ECO:0000313" key="2">
    <source>
        <dbReference type="Proteomes" id="UP000008281"/>
    </source>
</evidence>
<proteinExistence type="predicted"/>
<sequence length="260" mass="29859">MPFPLSYPGLKCVLEHLEAVKRVHIIGRSPGLQKVDKCIQLRLKELYFNLDGVTISTLTIKCDKNEVRLKMNGNTFSRERSASREDKMNKLINFYFGGRSIIHVDEVDWDEGLVPDFLPVDLKLRMNFLAANSNQFDILLPFIDPSSFPLKTVVTFCEPSTFNSHIATSAETLILGSYFNTTITLEELKKLNNERVKFERFSHSRMDIIPLIKYQMETKKATGTTFVIATDDKGFIDMMLRELEQAFGKYRSDLDGVNKR</sequence>
<dbReference type="PANTHER" id="PTHR31379">
    <property type="entry name" value="F-BOX C PROTEIN-RELATED-RELATED"/>
    <property type="match status" value="1"/>
</dbReference>
<evidence type="ECO:0008006" key="3">
    <source>
        <dbReference type="Google" id="ProtNLM"/>
    </source>
</evidence>
<organism evidence="2">
    <name type="scientific">Caenorhabditis remanei</name>
    <name type="common">Caenorhabditis vulgaris</name>
    <dbReference type="NCBI Taxonomy" id="31234"/>
    <lineage>
        <taxon>Eukaryota</taxon>
        <taxon>Metazoa</taxon>
        <taxon>Ecdysozoa</taxon>
        <taxon>Nematoda</taxon>
        <taxon>Chromadorea</taxon>
        <taxon>Rhabditida</taxon>
        <taxon>Rhabditina</taxon>
        <taxon>Rhabditomorpha</taxon>
        <taxon>Rhabditoidea</taxon>
        <taxon>Rhabditidae</taxon>
        <taxon>Peloderinae</taxon>
        <taxon>Caenorhabditis</taxon>
    </lineage>
</organism>
<dbReference type="InterPro" id="IPR021942">
    <property type="entry name" value="DUF3557"/>
</dbReference>
<dbReference type="Proteomes" id="UP000008281">
    <property type="component" value="Unassembled WGS sequence"/>
</dbReference>
<reference evidence="1" key="1">
    <citation type="submission" date="2007-07" db="EMBL/GenBank/DDBJ databases">
        <title>PCAP assembly of the Caenorhabditis remanei genome.</title>
        <authorList>
            <consortium name="The Caenorhabditis remanei Sequencing Consortium"/>
            <person name="Wilson R.K."/>
        </authorList>
    </citation>
    <scope>NUCLEOTIDE SEQUENCE [LARGE SCALE GENOMIC DNA]</scope>
    <source>
        <strain evidence="1">PB4641</strain>
    </source>
</reference>
<dbReference type="HOGENOM" id="CLU_042576_3_1_1"/>
<dbReference type="EMBL" id="DS268511">
    <property type="protein sequence ID" value="EFO84046.1"/>
    <property type="molecule type" value="Genomic_DNA"/>
</dbReference>
<keyword evidence="2" id="KW-1185">Reference proteome</keyword>
<name>E3N236_CAERE</name>
<protein>
    <recommendedName>
        <fullName evidence="3">DUF38 domain-containing protein</fullName>
    </recommendedName>
</protein>
<dbReference type="Pfam" id="PF12078">
    <property type="entry name" value="DUF3557"/>
    <property type="match status" value="1"/>
</dbReference>
<gene>
    <name evidence="1" type="ORF">CRE_17449</name>
</gene>